<dbReference type="AlphaFoldDB" id="A0A7S7NUX6"/>
<dbReference type="KEGG" id="pfer:IRI77_09660"/>
<dbReference type="PIRSF" id="PIRSF006060">
    <property type="entry name" value="AA_transporter"/>
    <property type="match status" value="1"/>
</dbReference>
<accession>A0A7S7NUX6</accession>
<proteinExistence type="predicted"/>
<feature type="transmembrane region" description="Helical" evidence="5">
    <location>
        <begin position="388"/>
        <end position="410"/>
    </location>
</feature>
<feature type="transmembrane region" description="Helical" evidence="5">
    <location>
        <begin position="87"/>
        <end position="116"/>
    </location>
</feature>
<sequence length="449" mass="48469">MTASGPEPAHLKRILDLRLLVLFGLTFVGPTAPFPMFGIVSSMSRGHMALAYALAMVCMSLTAYSYGKMATVFPTAGSAYTYAQQTLHPLVGFLAGWVMLLDYVLIPLMSVIYLSLTAQRFFPSVPPPVWLILFSSAITVMNLFGLKVANRANFGMTAVMLGVVVWFVAAAVHALHAGVGAGVLLSTRPFYDPATFSLGQVMSATSVAAYSYLGFDGISTLAEDARDPKRDIGRATVLVCLCCGVLFILQAYLGQLAWPDFTSYPNTETAFLDVSRRVGGDQLMLFVSIALVVAGVASAVTGQASASRLLYGMGRDRLLPSLFAYIHPKYSTPTYGVLFMGAVTLVCGFLLSFQLAAEAINFGALLGFMCVNLSVISRFYFRDRQRTGWSFFGNLLLPAVGFAVCLLIFVNLSRTATVIGCVWVTVGLVYMGLRTRGFRNNVPIPSFSD</sequence>
<dbReference type="InterPro" id="IPR050367">
    <property type="entry name" value="APC_superfamily"/>
</dbReference>
<keyword evidence="4 5" id="KW-0472">Membrane</keyword>
<feature type="transmembrane region" description="Helical" evidence="5">
    <location>
        <begin position="235"/>
        <end position="253"/>
    </location>
</feature>
<dbReference type="PANTHER" id="PTHR42770">
    <property type="entry name" value="AMINO ACID TRANSPORTER-RELATED"/>
    <property type="match status" value="1"/>
</dbReference>
<dbReference type="GO" id="GO:0055085">
    <property type="term" value="P:transmembrane transport"/>
    <property type="evidence" value="ECO:0007669"/>
    <property type="project" value="InterPro"/>
</dbReference>
<comment type="subcellular location">
    <subcellularLocation>
        <location evidence="1">Membrane</location>
        <topology evidence="1">Multi-pass membrane protein</topology>
    </subcellularLocation>
</comment>
<reference evidence="7 8" key="1">
    <citation type="submission" date="2020-10" db="EMBL/GenBank/DDBJ databases">
        <title>Complete genome sequence of Paludibaculum fermentans P105T, a facultatively anaerobic acidobacterium capable of dissimilatory Fe(III) reduction.</title>
        <authorList>
            <person name="Dedysh S.N."/>
            <person name="Beletsky A.V."/>
            <person name="Kulichevskaya I.S."/>
            <person name="Mardanov A.V."/>
            <person name="Ravin N.V."/>
        </authorList>
    </citation>
    <scope>NUCLEOTIDE SEQUENCE [LARGE SCALE GENOMIC DNA]</scope>
    <source>
        <strain evidence="7 8">P105</strain>
    </source>
</reference>
<feature type="transmembrane region" description="Helical" evidence="5">
    <location>
        <begin position="20"/>
        <end position="40"/>
    </location>
</feature>
<feature type="transmembrane region" description="Helical" evidence="5">
    <location>
        <begin position="283"/>
        <end position="311"/>
    </location>
</feature>
<dbReference type="Gene3D" id="1.20.1740.10">
    <property type="entry name" value="Amino acid/polyamine transporter I"/>
    <property type="match status" value="1"/>
</dbReference>
<feature type="domain" description="Amino acid permease/ SLC12A" evidence="6">
    <location>
        <begin position="40"/>
        <end position="384"/>
    </location>
</feature>
<keyword evidence="3 5" id="KW-1133">Transmembrane helix</keyword>
<evidence type="ECO:0000256" key="2">
    <source>
        <dbReference type="ARBA" id="ARBA00022692"/>
    </source>
</evidence>
<dbReference type="Pfam" id="PF00324">
    <property type="entry name" value="AA_permease"/>
    <property type="match status" value="1"/>
</dbReference>
<feature type="transmembrane region" description="Helical" evidence="5">
    <location>
        <begin position="128"/>
        <end position="146"/>
    </location>
</feature>
<dbReference type="EMBL" id="CP063849">
    <property type="protein sequence ID" value="QOY90199.1"/>
    <property type="molecule type" value="Genomic_DNA"/>
</dbReference>
<feature type="transmembrane region" description="Helical" evidence="5">
    <location>
        <begin position="359"/>
        <end position="381"/>
    </location>
</feature>
<feature type="transmembrane region" description="Helical" evidence="5">
    <location>
        <begin position="197"/>
        <end position="215"/>
    </location>
</feature>
<gene>
    <name evidence="7" type="ORF">IRI77_09660</name>
</gene>
<evidence type="ECO:0000313" key="8">
    <source>
        <dbReference type="Proteomes" id="UP000593892"/>
    </source>
</evidence>
<evidence type="ECO:0000313" key="7">
    <source>
        <dbReference type="EMBL" id="QOY90199.1"/>
    </source>
</evidence>
<dbReference type="RefSeq" id="WP_194451864.1">
    <property type="nucleotide sequence ID" value="NZ_CP063849.1"/>
</dbReference>
<evidence type="ECO:0000256" key="4">
    <source>
        <dbReference type="ARBA" id="ARBA00023136"/>
    </source>
</evidence>
<evidence type="ECO:0000256" key="1">
    <source>
        <dbReference type="ARBA" id="ARBA00004141"/>
    </source>
</evidence>
<keyword evidence="2 5" id="KW-0812">Transmembrane</keyword>
<keyword evidence="8" id="KW-1185">Reference proteome</keyword>
<dbReference type="GO" id="GO:0016020">
    <property type="term" value="C:membrane"/>
    <property type="evidence" value="ECO:0007669"/>
    <property type="project" value="UniProtKB-SubCell"/>
</dbReference>
<feature type="transmembrane region" description="Helical" evidence="5">
    <location>
        <begin position="158"/>
        <end position="185"/>
    </location>
</feature>
<dbReference type="InterPro" id="IPR004841">
    <property type="entry name" value="AA-permease/SLC12A_dom"/>
</dbReference>
<organism evidence="7 8">
    <name type="scientific">Paludibaculum fermentans</name>
    <dbReference type="NCBI Taxonomy" id="1473598"/>
    <lineage>
        <taxon>Bacteria</taxon>
        <taxon>Pseudomonadati</taxon>
        <taxon>Acidobacteriota</taxon>
        <taxon>Terriglobia</taxon>
        <taxon>Bryobacterales</taxon>
        <taxon>Bryobacteraceae</taxon>
        <taxon>Paludibaculum</taxon>
    </lineage>
</organism>
<feature type="transmembrane region" description="Helical" evidence="5">
    <location>
        <begin position="332"/>
        <end position="353"/>
    </location>
</feature>
<feature type="transmembrane region" description="Helical" evidence="5">
    <location>
        <begin position="46"/>
        <end position="66"/>
    </location>
</feature>
<dbReference type="PANTHER" id="PTHR42770:SF8">
    <property type="entry name" value="PUTRESCINE IMPORTER PUUP"/>
    <property type="match status" value="1"/>
</dbReference>
<dbReference type="Proteomes" id="UP000593892">
    <property type="component" value="Chromosome"/>
</dbReference>
<evidence type="ECO:0000259" key="6">
    <source>
        <dbReference type="Pfam" id="PF00324"/>
    </source>
</evidence>
<feature type="transmembrane region" description="Helical" evidence="5">
    <location>
        <begin position="416"/>
        <end position="433"/>
    </location>
</feature>
<protein>
    <submittedName>
        <fullName evidence="7">APC family permease</fullName>
    </submittedName>
</protein>
<evidence type="ECO:0000256" key="3">
    <source>
        <dbReference type="ARBA" id="ARBA00022989"/>
    </source>
</evidence>
<evidence type="ECO:0000256" key="5">
    <source>
        <dbReference type="SAM" id="Phobius"/>
    </source>
</evidence>
<name>A0A7S7NUX6_PALFE</name>